<dbReference type="AlphaFoldDB" id="A0A069PAE6"/>
<accession>A0A069PAE6</accession>
<dbReference type="RefSeq" id="WP_035943422.1">
    <property type="nucleotide sequence ID" value="NZ_CADFFX010000074.1"/>
</dbReference>
<name>A0A069PAE6_9BURK</name>
<comment type="caution">
    <text evidence="1">The sequence shown here is derived from an EMBL/GenBank/DDBJ whole genome shotgun (WGS) entry which is preliminary data.</text>
</comment>
<protein>
    <submittedName>
        <fullName evidence="1">Uncharacterized protein</fullName>
    </submittedName>
</protein>
<evidence type="ECO:0000313" key="1">
    <source>
        <dbReference type="EMBL" id="KDR37628.1"/>
    </source>
</evidence>
<dbReference type="Proteomes" id="UP000027466">
    <property type="component" value="Unassembled WGS sequence"/>
</dbReference>
<gene>
    <name evidence="1" type="ORF">BG61_10795</name>
</gene>
<reference evidence="1 2" key="1">
    <citation type="submission" date="2014-03" db="EMBL/GenBank/DDBJ databases">
        <title>Draft Genome Sequences of Four Burkholderia Strains.</title>
        <authorList>
            <person name="Liu X.Y."/>
            <person name="Li C.X."/>
            <person name="Xu J.H."/>
        </authorList>
    </citation>
    <scope>NUCLEOTIDE SEQUENCE [LARGE SCALE GENOMIC DNA]</scope>
    <source>
        <strain evidence="1 2">DSM 50014</strain>
    </source>
</reference>
<evidence type="ECO:0000313" key="2">
    <source>
        <dbReference type="Proteomes" id="UP000027466"/>
    </source>
</evidence>
<organism evidence="1 2">
    <name type="scientific">Caballeronia glathei</name>
    <dbReference type="NCBI Taxonomy" id="60547"/>
    <lineage>
        <taxon>Bacteria</taxon>
        <taxon>Pseudomonadati</taxon>
        <taxon>Pseudomonadota</taxon>
        <taxon>Betaproteobacteria</taxon>
        <taxon>Burkholderiales</taxon>
        <taxon>Burkholderiaceae</taxon>
        <taxon>Caballeronia</taxon>
    </lineage>
</organism>
<proteinExistence type="predicted"/>
<keyword evidence="2" id="KW-1185">Reference proteome</keyword>
<dbReference type="EMBL" id="JFHC01000182">
    <property type="protein sequence ID" value="KDR37628.1"/>
    <property type="molecule type" value="Genomic_DNA"/>
</dbReference>
<sequence>MKPANTLAVDAQLRNVMHVPCVDFIGAGIVPLIELQPSDFVSVAIVTYPGGEKSGSGAFGSFAAEPEEACQYVVPYAKAEAQRRLLMTLFE</sequence>